<feature type="compositionally biased region" description="Basic and acidic residues" evidence="9">
    <location>
        <begin position="329"/>
        <end position="340"/>
    </location>
</feature>
<organism evidence="11 12">
    <name type="scientific">Triparma laevis f. longispina</name>
    <dbReference type="NCBI Taxonomy" id="1714387"/>
    <lineage>
        <taxon>Eukaryota</taxon>
        <taxon>Sar</taxon>
        <taxon>Stramenopiles</taxon>
        <taxon>Ochrophyta</taxon>
        <taxon>Bolidophyceae</taxon>
        <taxon>Parmales</taxon>
        <taxon>Triparmaceae</taxon>
        <taxon>Triparma</taxon>
    </lineage>
</organism>
<evidence type="ECO:0000256" key="5">
    <source>
        <dbReference type="ARBA" id="ARBA00022946"/>
    </source>
</evidence>
<evidence type="ECO:0000259" key="10">
    <source>
        <dbReference type="Pfam" id="PF08511"/>
    </source>
</evidence>
<dbReference type="PANTHER" id="PTHR21427">
    <property type="entry name" value="UBIQUINONE BIOSYNTHESIS PROTEIN COQ9, MITOCHONDRIAL"/>
    <property type="match status" value="1"/>
</dbReference>
<evidence type="ECO:0000313" key="11">
    <source>
        <dbReference type="EMBL" id="GMH58917.1"/>
    </source>
</evidence>
<evidence type="ECO:0000256" key="7">
    <source>
        <dbReference type="ARBA" id="ARBA00023128"/>
    </source>
</evidence>
<keyword evidence="6 8" id="KW-0446">Lipid-binding</keyword>
<dbReference type="GO" id="GO:0006744">
    <property type="term" value="P:ubiquinone biosynthetic process"/>
    <property type="evidence" value="ECO:0007669"/>
    <property type="project" value="UniProtKB-UniRule"/>
</dbReference>
<sequence>MNSRKRPIEQRTAIQKSIVKNALDKLGTAKFTMNTTMMRLSRLTRTFSTASASESSSSSIASLRTKILSASLPHVPQHGWGSQSLTRACSDLDLPITMHTLVHSSGGGDITLINHHMETCNNDLLSFISSKSWSSESIISRYKTLIKHRLQMNSLYIKSKKWHSAMSTGALPPHTLKTSSYLHDLISIICSSSDSVGKTSNPVAIYGERAVITGVYASTELFMLTDESEGFEDTWKFLDERMEELENVHNVGGGNLGDVVGSVAKGGVAIGGSLISLLGPSAVSLATNLVGAMGSNGMASVSSVLDQFEEKKIEESLRPPGNVEEEGWTEVKGDPNKVFP</sequence>
<dbReference type="OrthoDB" id="619536at2759"/>
<evidence type="ECO:0000256" key="6">
    <source>
        <dbReference type="ARBA" id="ARBA00023121"/>
    </source>
</evidence>
<feature type="region of interest" description="Disordered" evidence="9">
    <location>
        <begin position="315"/>
        <end position="340"/>
    </location>
</feature>
<keyword evidence="12" id="KW-1185">Reference proteome</keyword>
<evidence type="ECO:0000256" key="1">
    <source>
        <dbReference type="ARBA" id="ARBA00004173"/>
    </source>
</evidence>
<name>A0A9W6ZR22_9STRA</name>
<comment type="subcellular location">
    <subcellularLocation>
        <location evidence="1 8">Mitochondrion</location>
    </subcellularLocation>
</comment>
<accession>A0A9W6ZR22</accession>
<protein>
    <recommendedName>
        <fullName evidence="8">Ubiquinone biosynthesis protein</fullName>
    </recommendedName>
</protein>
<dbReference type="NCBIfam" id="TIGR02396">
    <property type="entry name" value="diverge_rpsU"/>
    <property type="match status" value="1"/>
</dbReference>
<dbReference type="InterPro" id="IPR012762">
    <property type="entry name" value="Ubiq_biosynth_COQ9"/>
</dbReference>
<dbReference type="InterPro" id="IPR013718">
    <property type="entry name" value="COQ9_C"/>
</dbReference>
<dbReference type="PANTHER" id="PTHR21427:SF19">
    <property type="entry name" value="UBIQUINONE BIOSYNTHESIS PROTEIN COQ9, MITOCHONDRIAL"/>
    <property type="match status" value="1"/>
</dbReference>
<dbReference type="Pfam" id="PF08511">
    <property type="entry name" value="COQ9"/>
    <property type="match status" value="1"/>
</dbReference>
<reference evidence="12" key="1">
    <citation type="journal article" date="2023" name="Commun. Biol.">
        <title>Genome analysis of Parmales, the sister group of diatoms, reveals the evolutionary specialization of diatoms from phago-mixotrophs to photoautotrophs.</title>
        <authorList>
            <person name="Ban H."/>
            <person name="Sato S."/>
            <person name="Yoshikawa S."/>
            <person name="Yamada K."/>
            <person name="Nakamura Y."/>
            <person name="Ichinomiya M."/>
            <person name="Sato N."/>
            <person name="Blanc-Mathieu R."/>
            <person name="Endo H."/>
            <person name="Kuwata A."/>
            <person name="Ogata H."/>
        </authorList>
    </citation>
    <scope>NUCLEOTIDE SEQUENCE [LARGE SCALE GENOMIC DNA]</scope>
    <source>
        <strain evidence="12">NIES 3700</strain>
    </source>
</reference>
<evidence type="ECO:0000256" key="3">
    <source>
        <dbReference type="ARBA" id="ARBA00010766"/>
    </source>
</evidence>
<comment type="similarity">
    <text evidence="3 8">Belongs to the COQ9 family.</text>
</comment>
<comment type="pathway">
    <text evidence="2 8">Cofactor biosynthesis; ubiquinone biosynthesis.</text>
</comment>
<keyword evidence="4 8" id="KW-0831">Ubiquinone biosynthesis</keyword>
<dbReference type="AlphaFoldDB" id="A0A9W6ZR22"/>
<keyword evidence="5" id="KW-0809">Transit peptide</keyword>
<dbReference type="Gene3D" id="1.10.357.10">
    <property type="entry name" value="Tetracycline Repressor, domain 2"/>
    <property type="match status" value="1"/>
</dbReference>
<proteinExistence type="inferred from homology"/>
<dbReference type="EMBL" id="BRXW01000483">
    <property type="protein sequence ID" value="GMH58917.1"/>
    <property type="molecule type" value="Genomic_DNA"/>
</dbReference>
<comment type="caution">
    <text evidence="11">The sequence shown here is derived from an EMBL/GenBank/DDBJ whole genome shotgun (WGS) entry which is preliminary data.</text>
</comment>
<evidence type="ECO:0000256" key="4">
    <source>
        <dbReference type="ARBA" id="ARBA00022688"/>
    </source>
</evidence>
<evidence type="ECO:0000256" key="9">
    <source>
        <dbReference type="SAM" id="MobiDB-lite"/>
    </source>
</evidence>
<evidence type="ECO:0000256" key="8">
    <source>
        <dbReference type="RuleBase" id="RU366063"/>
    </source>
</evidence>
<keyword evidence="7 8" id="KW-0496">Mitochondrion</keyword>
<evidence type="ECO:0000256" key="2">
    <source>
        <dbReference type="ARBA" id="ARBA00004749"/>
    </source>
</evidence>
<dbReference type="GO" id="GO:0008289">
    <property type="term" value="F:lipid binding"/>
    <property type="evidence" value="ECO:0007669"/>
    <property type="project" value="UniProtKB-UniRule"/>
</dbReference>
<gene>
    <name evidence="11" type="ORF">TrLO_g790</name>
</gene>
<dbReference type="GO" id="GO:0005743">
    <property type="term" value="C:mitochondrial inner membrane"/>
    <property type="evidence" value="ECO:0007669"/>
    <property type="project" value="TreeGrafter"/>
</dbReference>
<evidence type="ECO:0000313" key="12">
    <source>
        <dbReference type="Proteomes" id="UP001165122"/>
    </source>
</evidence>
<feature type="domain" description="COQ9 C-terminal" evidence="10">
    <location>
        <begin position="182"/>
        <end position="248"/>
    </location>
</feature>
<comment type="function">
    <text evidence="8">Membrane-associated protein that warps the membrane surface to access and bind aromatic isoprenes with high specificity, including ubiquinone (CoQ) isoprene intermediates and presents them directly to Coq7, therefore facilitating the Coq7-mediated hydroxylase step. Participates in the biosynthesis of coenzyme Q, also named ubiquinone, an essential lipid-soluble electron transporter for aerobic cellular respiration.</text>
</comment>
<dbReference type="Proteomes" id="UP001165122">
    <property type="component" value="Unassembled WGS sequence"/>
</dbReference>